<organism evidence="2 3">
    <name type="scientific">Phaeovulum vinaykumarii</name>
    <dbReference type="NCBI Taxonomy" id="407234"/>
    <lineage>
        <taxon>Bacteria</taxon>
        <taxon>Pseudomonadati</taxon>
        <taxon>Pseudomonadota</taxon>
        <taxon>Alphaproteobacteria</taxon>
        <taxon>Rhodobacterales</taxon>
        <taxon>Paracoccaceae</taxon>
        <taxon>Phaeovulum</taxon>
    </lineage>
</organism>
<dbReference type="InterPro" id="IPR003033">
    <property type="entry name" value="SCP2_sterol-bd_dom"/>
</dbReference>
<dbReference type="InterPro" id="IPR036527">
    <property type="entry name" value="SCP2_sterol-bd_dom_sf"/>
</dbReference>
<feature type="domain" description="SCP2" evidence="1">
    <location>
        <begin position="47"/>
        <end position="134"/>
    </location>
</feature>
<evidence type="ECO:0000313" key="3">
    <source>
        <dbReference type="Proteomes" id="UP000186098"/>
    </source>
</evidence>
<dbReference type="STRING" id="407234.SAMN05421795_10849"/>
<sequence length="182" mass="19606">MADHAPSIPRLPRLVGAAMRPLPLMPVSIALSALSRRIAKRHASMFRRLGEHGNKRFALDPTDLPMVFLMDLRGGKVRLSAHRTAPPSDARIAGPMAGFLGMMHGAYDGDALFFSRDLVVEGDTSAVVALRNAIDDAELDLTEELAEMAGPMRGFLRAAIAQAEKQSGVVLHRVDTLAGGWT</sequence>
<keyword evidence="3" id="KW-1185">Reference proteome</keyword>
<proteinExistence type="predicted"/>
<dbReference type="RefSeq" id="WP_076367072.1">
    <property type="nucleotide sequence ID" value="NZ_FTOM01000008.1"/>
</dbReference>
<dbReference type="EMBL" id="FTOM01000008">
    <property type="protein sequence ID" value="SIS86894.1"/>
    <property type="molecule type" value="Genomic_DNA"/>
</dbReference>
<reference evidence="3" key="1">
    <citation type="submission" date="2017-01" db="EMBL/GenBank/DDBJ databases">
        <authorList>
            <person name="Varghese N."/>
            <person name="Submissions S."/>
        </authorList>
    </citation>
    <scope>NUCLEOTIDE SEQUENCE [LARGE SCALE GENOMIC DNA]</scope>
    <source>
        <strain evidence="3">DSM 18714</strain>
    </source>
</reference>
<dbReference type="Gene3D" id="3.30.1050.10">
    <property type="entry name" value="SCP2 sterol-binding domain"/>
    <property type="match status" value="1"/>
</dbReference>
<accession>A0A1N7ML53</accession>
<gene>
    <name evidence="2" type="ORF">SAMN05421795_10849</name>
</gene>
<evidence type="ECO:0000259" key="1">
    <source>
        <dbReference type="Pfam" id="PF02036"/>
    </source>
</evidence>
<dbReference type="AlphaFoldDB" id="A0A1N7ML53"/>
<protein>
    <submittedName>
        <fullName evidence="2">Predicted lipid carrier protein YhbT, contains SCP2 domain</fullName>
    </submittedName>
</protein>
<dbReference type="SUPFAM" id="SSF55718">
    <property type="entry name" value="SCP-like"/>
    <property type="match status" value="1"/>
</dbReference>
<dbReference type="Pfam" id="PF02036">
    <property type="entry name" value="SCP2"/>
    <property type="match status" value="1"/>
</dbReference>
<dbReference type="Proteomes" id="UP000186098">
    <property type="component" value="Unassembled WGS sequence"/>
</dbReference>
<evidence type="ECO:0000313" key="2">
    <source>
        <dbReference type="EMBL" id="SIS86894.1"/>
    </source>
</evidence>
<name>A0A1N7ML53_9RHOB</name>
<dbReference type="OrthoDB" id="8479080at2"/>